<dbReference type="EMBL" id="MU394339">
    <property type="protein sequence ID" value="KAI6084265.1"/>
    <property type="molecule type" value="Genomic_DNA"/>
</dbReference>
<gene>
    <name evidence="1" type="ORF">F4821DRAFT_280242</name>
</gene>
<evidence type="ECO:0000313" key="1">
    <source>
        <dbReference type="EMBL" id="KAI6084265.1"/>
    </source>
</evidence>
<protein>
    <submittedName>
        <fullName evidence="1">Cytochrome P450</fullName>
    </submittedName>
</protein>
<accession>A0ACC0CVX2</accession>
<dbReference type="Proteomes" id="UP001497680">
    <property type="component" value="Unassembled WGS sequence"/>
</dbReference>
<name>A0ACC0CVX2_9PEZI</name>
<proteinExistence type="predicted"/>
<evidence type="ECO:0000313" key="2">
    <source>
        <dbReference type="Proteomes" id="UP001497680"/>
    </source>
</evidence>
<comment type="caution">
    <text evidence="1">The sequence shown here is derived from an EMBL/GenBank/DDBJ whole genome shotgun (WGS) entry which is preliminary data.</text>
</comment>
<sequence length="554" mass="62907">MEPVSYYFEKLSNFSERTLSPIFIAIITLVVYMLLISSTSSKTARGPPSLSDPIPFVFNTLQYLFDNDRFSARARRALQNVNVVKFHLGLKPVYIASGHQNVQAMFSSSELSYEDLFVRHAFPKFWKMSGEVKRFADDQSGQGKTPLANATLPSDGQRYWAPRHHIHSEFLSRPQNFKPVIDAFAKQFSAALETHPLGEWNTLSVRDLCRQVVTESAIDALFGPNMLTLNPGFVDAFWEFDAVFMKLILGLPAWVDPRPFRAHDRYLSMIGKHLDVAFNNFDWDGPEMEWEPRFGARVCRELVKWLHEAGFRREALSGALGALLFAQNTNSIPAATWMITELVKDAGMLQAVREEVATAYVATVSEPGTARTLDTHKLVTLPLLQSIFAETLRLRMNLNIIRNLKNPLVLDGFEIPEGSMLQTSTVMAHYDEWVWGTPEHPATAFWAERHVKYIRDGEGESQSCSRRVFDMSRRPSHFFPFGGGSPICPGRNLAKAEIFTMVALIVDRFDIEFVRWTKLDGTSSDRPAANDVRYSAAGVVPPDRDMVIRWKRMW</sequence>
<keyword evidence="2" id="KW-1185">Reference proteome</keyword>
<reference evidence="1 2" key="1">
    <citation type="journal article" date="2022" name="New Phytol.">
        <title>Ecological generalism drives hyperdiversity of secondary metabolite gene clusters in xylarialean endophytes.</title>
        <authorList>
            <person name="Franco M.E.E."/>
            <person name="Wisecaver J.H."/>
            <person name="Arnold A.E."/>
            <person name="Ju Y.M."/>
            <person name="Slot J.C."/>
            <person name="Ahrendt S."/>
            <person name="Moore L.P."/>
            <person name="Eastman K.E."/>
            <person name="Scott K."/>
            <person name="Konkel Z."/>
            <person name="Mondo S.J."/>
            <person name="Kuo A."/>
            <person name="Hayes R.D."/>
            <person name="Haridas S."/>
            <person name="Andreopoulos B."/>
            <person name="Riley R."/>
            <person name="LaButti K."/>
            <person name="Pangilinan J."/>
            <person name="Lipzen A."/>
            <person name="Amirebrahimi M."/>
            <person name="Yan J."/>
            <person name="Adam C."/>
            <person name="Keymanesh K."/>
            <person name="Ng V."/>
            <person name="Louie K."/>
            <person name="Northen T."/>
            <person name="Drula E."/>
            <person name="Henrissat B."/>
            <person name="Hsieh H.M."/>
            <person name="Youens-Clark K."/>
            <person name="Lutzoni F."/>
            <person name="Miadlikowska J."/>
            <person name="Eastwood D.C."/>
            <person name="Hamelin R.C."/>
            <person name="Grigoriev I.V."/>
            <person name="U'Ren J.M."/>
        </authorList>
    </citation>
    <scope>NUCLEOTIDE SEQUENCE [LARGE SCALE GENOMIC DNA]</scope>
    <source>
        <strain evidence="1 2">ER1909</strain>
    </source>
</reference>
<organism evidence="1 2">
    <name type="scientific">Hypoxylon rubiginosum</name>
    <dbReference type="NCBI Taxonomy" id="110542"/>
    <lineage>
        <taxon>Eukaryota</taxon>
        <taxon>Fungi</taxon>
        <taxon>Dikarya</taxon>
        <taxon>Ascomycota</taxon>
        <taxon>Pezizomycotina</taxon>
        <taxon>Sordariomycetes</taxon>
        <taxon>Xylariomycetidae</taxon>
        <taxon>Xylariales</taxon>
        <taxon>Hypoxylaceae</taxon>
        <taxon>Hypoxylon</taxon>
    </lineage>
</organism>